<organism evidence="5 6">
    <name type="scientific">Cellulomonas chengniuliangii</name>
    <dbReference type="NCBI Taxonomy" id="2968084"/>
    <lineage>
        <taxon>Bacteria</taxon>
        <taxon>Bacillati</taxon>
        <taxon>Actinomycetota</taxon>
        <taxon>Actinomycetes</taxon>
        <taxon>Micrococcales</taxon>
        <taxon>Cellulomonadaceae</taxon>
        <taxon>Cellulomonas</taxon>
    </lineage>
</organism>
<dbReference type="InterPro" id="IPR005000">
    <property type="entry name" value="Aldolase/citrate-lyase_domain"/>
</dbReference>
<dbReference type="PANTHER" id="PTHR30502">
    <property type="entry name" value="2-KETO-3-DEOXY-L-RHAMNONATE ALDOLASE"/>
    <property type="match status" value="1"/>
</dbReference>
<dbReference type="InterPro" id="IPR015813">
    <property type="entry name" value="Pyrv/PenolPyrv_kinase-like_dom"/>
</dbReference>
<proteinExistence type="inferred from homology"/>
<reference evidence="5 6" key="1">
    <citation type="submission" date="2022-07" db="EMBL/GenBank/DDBJ databases">
        <title>Novel species in genus cellulomonas.</title>
        <authorList>
            <person name="Ye L."/>
        </authorList>
    </citation>
    <scope>NUCLEOTIDE SEQUENCE [LARGE SCALE GENOMIC DNA]</scope>
    <source>
        <strain evidence="6">zg-Y338</strain>
    </source>
</reference>
<keyword evidence="3 5" id="KW-0456">Lyase</keyword>
<keyword evidence="2" id="KW-0479">Metal-binding</keyword>
<dbReference type="PANTHER" id="PTHR30502:SF0">
    <property type="entry name" value="PHOSPHOENOLPYRUVATE CARBOXYLASE FAMILY PROTEIN"/>
    <property type="match status" value="1"/>
</dbReference>
<comment type="similarity">
    <text evidence="1">Belongs to the HpcH/HpaI aldolase family.</text>
</comment>
<gene>
    <name evidence="5" type="ORF">NP064_01230</name>
</gene>
<evidence type="ECO:0000256" key="1">
    <source>
        <dbReference type="ARBA" id="ARBA00005568"/>
    </source>
</evidence>
<dbReference type="Gene3D" id="3.20.20.60">
    <property type="entry name" value="Phosphoenolpyruvate-binding domains"/>
    <property type="match status" value="1"/>
</dbReference>
<dbReference type="Pfam" id="PF03328">
    <property type="entry name" value="HpcH_HpaI"/>
    <property type="match status" value="1"/>
</dbReference>
<keyword evidence="6" id="KW-1185">Reference proteome</keyword>
<evidence type="ECO:0000256" key="2">
    <source>
        <dbReference type="ARBA" id="ARBA00022723"/>
    </source>
</evidence>
<feature type="domain" description="HpcH/HpaI aldolase/citrate lyase" evidence="4">
    <location>
        <begin position="28"/>
        <end position="252"/>
    </location>
</feature>
<dbReference type="EMBL" id="CP101988">
    <property type="protein sequence ID" value="UUI75580.1"/>
    <property type="molecule type" value="Genomic_DNA"/>
</dbReference>
<name>A0ABY5L295_9CELL</name>
<accession>A0ABY5L295</accession>
<evidence type="ECO:0000259" key="4">
    <source>
        <dbReference type="Pfam" id="PF03328"/>
    </source>
</evidence>
<dbReference type="InterPro" id="IPR050251">
    <property type="entry name" value="HpcH-HpaI_aldolase"/>
</dbReference>
<evidence type="ECO:0000313" key="5">
    <source>
        <dbReference type="EMBL" id="UUI75580.1"/>
    </source>
</evidence>
<dbReference type="InterPro" id="IPR040442">
    <property type="entry name" value="Pyrv_kinase-like_dom_sf"/>
</dbReference>
<evidence type="ECO:0000313" key="6">
    <source>
        <dbReference type="Proteomes" id="UP001316189"/>
    </source>
</evidence>
<dbReference type="Proteomes" id="UP001316189">
    <property type="component" value="Chromosome"/>
</dbReference>
<dbReference type="RefSeq" id="WP_227568328.1">
    <property type="nucleotide sequence ID" value="NZ_CP101988.1"/>
</dbReference>
<evidence type="ECO:0000256" key="3">
    <source>
        <dbReference type="ARBA" id="ARBA00023239"/>
    </source>
</evidence>
<dbReference type="GO" id="GO:0016829">
    <property type="term" value="F:lyase activity"/>
    <property type="evidence" value="ECO:0007669"/>
    <property type="project" value="UniProtKB-KW"/>
</dbReference>
<dbReference type="SUPFAM" id="SSF51621">
    <property type="entry name" value="Phosphoenolpyruvate/pyruvate domain"/>
    <property type="match status" value="1"/>
</dbReference>
<sequence>MFVAIEGNPVQRSGDHLRGLWARGEAAYGLWSSIPDLSVAELLARSPFDYTVVDLQHGAATFSELPGMIQAMRGGSRVPLVRVPWNEPAGIMRALDSGAVGVVVPMVGSADEARAAASACRFPPVGGRSWGPMWGYVRPDGALPPAMQDAAVLCLVMVETLGGLEALEEIVSVPGVDGVYIGPNDLALACGFGRGTYRDTPEIAELLQRIIDACRAAGIPAGLHCTDAEMARDWAARGATMLTVAHDTGLLQEAAAQAWAHVQGVEVPRAQGAARKPY</sequence>
<protein>
    <submittedName>
        <fullName evidence="5">Aldolase/citrate lyase family protein</fullName>
    </submittedName>
</protein>